<evidence type="ECO:0000256" key="1">
    <source>
        <dbReference type="SAM" id="SignalP"/>
    </source>
</evidence>
<sequence length="416" mass="46320">MNTLTKYITCFLLASCVMTMSAQVDRDDDEDREREPNTADFRLGQGLQFSLNEGDYKFHIGGFIQPAVGYEKLGEASADYQFNAKRAFFIIDGTAVKEKVSFLLQTDFSFNEPLLDAWVAYHPTKSITITAGQKQTFLNNREMIYREDKLQFTERSRLSQLYSNTGREFGLFVQGRFGESFGIAPGIAMTSGDGRNSFGSDSRDADKGGLKYGARLDVYPLGYFKDGNDQYTADLGREESLKVLIGGAVSQNNGASNASGEGHGDFLFYDINGNEELPDYSQAYVDLLMKYKGFSFLGEYVNSSASNLGTPFLDTNANDILAPTEVSEYLVLGDSYSLQAGYVTKSGFSLDLRYENTNPEFENNLSSLLRDSNSYTIGLTKYFLDHNLKLQASFSKIEFAQGDDLNVGELVFQIVF</sequence>
<dbReference type="OrthoDB" id="5442696at2"/>
<dbReference type="Proteomes" id="UP000239532">
    <property type="component" value="Unassembled WGS sequence"/>
</dbReference>
<dbReference type="Gene3D" id="2.40.160.10">
    <property type="entry name" value="Porin"/>
    <property type="match status" value="1"/>
</dbReference>
<evidence type="ECO:0000313" key="3">
    <source>
        <dbReference type="Proteomes" id="UP000239532"/>
    </source>
</evidence>
<gene>
    <name evidence="2" type="ORF">BST86_03625</name>
</gene>
<dbReference type="SUPFAM" id="SSF56935">
    <property type="entry name" value="Porins"/>
    <property type="match status" value="1"/>
</dbReference>
<keyword evidence="3" id="KW-1185">Reference proteome</keyword>
<organism evidence="2 3">
    <name type="scientific">Nonlabens agnitus</name>
    <dbReference type="NCBI Taxonomy" id="870484"/>
    <lineage>
        <taxon>Bacteria</taxon>
        <taxon>Pseudomonadati</taxon>
        <taxon>Bacteroidota</taxon>
        <taxon>Flavobacteriia</taxon>
        <taxon>Flavobacteriales</taxon>
        <taxon>Flavobacteriaceae</taxon>
        <taxon>Nonlabens</taxon>
    </lineage>
</organism>
<proteinExistence type="predicted"/>
<dbReference type="InterPro" id="IPR023614">
    <property type="entry name" value="Porin_dom_sf"/>
</dbReference>
<dbReference type="RefSeq" id="WP_105982082.1">
    <property type="nucleotide sequence ID" value="NZ_MQUC01000003.1"/>
</dbReference>
<protein>
    <recommendedName>
        <fullName evidence="4">Porin</fullName>
    </recommendedName>
</protein>
<accession>A0A2S9WRW8</accession>
<dbReference type="EMBL" id="MQUC01000003">
    <property type="protein sequence ID" value="PRP66244.1"/>
    <property type="molecule type" value="Genomic_DNA"/>
</dbReference>
<reference evidence="2 3" key="1">
    <citation type="submission" date="2016-11" db="EMBL/GenBank/DDBJ databases">
        <title>Trade-off between light-utilization and light-protection in marine flavobacteria.</title>
        <authorList>
            <person name="Kumagai Y."/>
        </authorList>
    </citation>
    <scope>NUCLEOTIDE SEQUENCE [LARGE SCALE GENOMIC DNA]</scope>
    <source>
        <strain evidence="2 3">JCM 17109</strain>
    </source>
</reference>
<comment type="caution">
    <text evidence="2">The sequence shown here is derived from an EMBL/GenBank/DDBJ whole genome shotgun (WGS) entry which is preliminary data.</text>
</comment>
<dbReference type="AlphaFoldDB" id="A0A2S9WRW8"/>
<feature type="chain" id="PRO_5015692977" description="Porin" evidence="1">
    <location>
        <begin position="23"/>
        <end position="416"/>
    </location>
</feature>
<keyword evidence="1" id="KW-0732">Signal</keyword>
<evidence type="ECO:0000313" key="2">
    <source>
        <dbReference type="EMBL" id="PRP66244.1"/>
    </source>
</evidence>
<feature type="signal peptide" evidence="1">
    <location>
        <begin position="1"/>
        <end position="22"/>
    </location>
</feature>
<evidence type="ECO:0008006" key="4">
    <source>
        <dbReference type="Google" id="ProtNLM"/>
    </source>
</evidence>
<name>A0A2S9WRW8_9FLAO</name>